<proteinExistence type="predicted"/>
<keyword evidence="2" id="KW-1185">Reference proteome</keyword>
<dbReference type="InterPro" id="IPR005312">
    <property type="entry name" value="DUF1759"/>
</dbReference>
<dbReference type="PANTHER" id="PTHR47331:SF1">
    <property type="entry name" value="GAG-LIKE PROTEIN"/>
    <property type="match status" value="1"/>
</dbReference>
<dbReference type="InterPro" id="IPR036875">
    <property type="entry name" value="Znf_CCHC_sf"/>
</dbReference>
<evidence type="ECO:0000313" key="2">
    <source>
        <dbReference type="Proteomes" id="UP000829291"/>
    </source>
</evidence>
<accession>A0ABM3FII0</accession>
<evidence type="ECO:0000313" key="3">
    <source>
        <dbReference type="RefSeq" id="XP_046587806.1"/>
    </source>
</evidence>
<gene>
    <name evidence="3" type="primary">LOC124292960</name>
</gene>
<name>A0ABM3FII0_NEOLC</name>
<sequence length="455" mass="51466">MENNNLLAAQQTLLTVIRNFTQFVINTPNDQWSLGQVQVRFEMLNAYWADFQGNHLALIEAGANAADGYNGDAIYAEIENLYIESQSKLYNLRDQLTATSSRTPVAPGEITLCSQHSRSNNSRLAPMNIPTFSGRREDWEAFRDAFFAIVHEDDQLSDVQRLFYLRNHVEGEAEQAVYSFPVTGTNYAAAWELLTTRYEHPRLLVYDHLNSIQDLRKLTNENSSDLQHLCDSLERHRKQLEALGRPVSHWDDWFISIAANRLHPETRGKWQEELERLDTATVDHRTRMPTYTTLINFLNSRCRTLKSMKGPKSTLKPSARHPPGPSFEPRKVAYPVKYPNARTFVTKGSESCGFCQSDHYTGHCEGFLALQPSARRDLVAKAGLCFNCLRSNHTARFCPSRLACSVCGALHHTSVHKEQKRAGPLVSAPIPIKRSKESGNSTNDLKSTTPPSTNM</sequence>
<protein>
    <submittedName>
        <fullName evidence="3">Uncharacterized protein LOC124292960</fullName>
    </submittedName>
</protein>
<organism evidence="2 3">
    <name type="scientific">Neodiprion lecontei</name>
    <name type="common">Redheaded pine sawfly</name>
    <dbReference type="NCBI Taxonomy" id="441921"/>
    <lineage>
        <taxon>Eukaryota</taxon>
        <taxon>Metazoa</taxon>
        <taxon>Ecdysozoa</taxon>
        <taxon>Arthropoda</taxon>
        <taxon>Hexapoda</taxon>
        <taxon>Insecta</taxon>
        <taxon>Pterygota</taxon>
        <taxon>Neoptera</taxon>
        <taxon>Endopterygota</taxon>
        <taxon>Hymenoptera</taxon>
        <taxon>Tenthredinoidea</taxon>
        <taxon>Diprionidae</taxon>
        <taxon>Diprioninae</taxon>
        <taxon>Neodiprion</taxon>
    </lineage>
</organism>
<reference evidence="3" key="1">
    <citation type="submission" date="2025-08" db="UniProtKB">
        <authorList>
            <consortium name="RefSeq"/>
        </authorList>
    </citation>
    <scope>IDENTIFICATION</scope>
    <source>
        <tissue evidence="3">Thorax and Abdomen</tissue>
    </source>
</reference>
<feature type="region of interest" description="Disordered" evidence="1">
    <location>
        <begin position="418"/>
        <end position="455"/>
    </location>
</feature>
<dbReference type="Proteomes" id="UP000829291">
    <property type="component" value="Chromosome 2"/>
</dbReference>
<dbReference type="GeneID" id="124292960"/>
<dbReference type="RefSeq" id="XP_046587806.1">
    <property type="nucleotide sequence ID" value="XM_046731850.1"/>
</dbReference>
<dbReference type="Pfam" id="PF03564">
    <property type="entry name" value="DUF1759"/>
    <property type="match status" value="1"/>
</dbReference>
<dbReference type="SUPFAM" id="SSF57756">
    <property type="entry name" value="Retrovirus zinc finger-like domains"/>
    <property type="match status" value="1"/>
</dbReference>
<evidence type="ECO:0000256" key="1">
    <source>
        <dbReference type="SAM" id="MobiDB-lite"/>
    </source>
</evidence>
<feature type="region of interest" description="Disordered" evidence="1">
    <location>
        <begin position="309"/>
        <end position="331"/>
    </location>
</feature>
<feature type="compositionally biased region" description="Polar residues" evidence="1">
    <location>
        <begin position="438"/>
        <end position="455"/>
    </location>
</feature>
<dbReference type="PANTHER" id="PTHR47331">
    <property type="entry name" value="PHD-TYPE DOMAIN-CONTAINING PROTEIN"/>
    <property type="match status" value="1"/>
</dbReference>